<dbReference type="Gene3D" id="3.30.2180.10">
    <property type="entry name" value="ATP12-like"/>
    <property type="match status" value="1"/>
</dbReference>
<protein>
    <recommendedName>
        <fullName evidence="8">ATP synthase mitochondrial F1 complex assembly factor 2</fullName>
    </recommendedName>
</protein>
<evidence type="ECO:0000256" key="5">
    <source>
        <dbReference type="ARBA" id="ARBA00023186"/>
    </source>
</evidence>
<reference evidence="6" key="1">
    <citation type="submission" date="2020-09" db="EMBL/GenBank/DDBJ databases">
        <authorList>
            <person name="Kikuchi T."/>
        </authorList>
    </citation>
    <scope>NUCLEOTIDE SEQUENCE</scope>
    <source>
        <strain evidence="6">SH1</strain>
    </source>
</reference>
<evidence type="ECO:0000256" key="4">
    <source>
        <dbReference type="ARBA" id="ARBA00023128"/>
    </source>
</evidence>
<keyword evidence="3" id="KW-0809">Transit peptide</keyword>
<dbReference type="GO" id="GO:0033615">
    <property type="term" value="P:mitochondrial proton-transporting ATP synthase complex assembly"/>
    <property type="evidence" value="ECO:0007669"/>
    <property type="project" value="TreeGrafter"/>
</dbReference>
<sequence length="275" mass="31597">MFSQSLKWFSGRQIGLRLASTSFFKPKRFYKEVHVNSNTNGAFEIYLDQRKLKTPQKKTLELYSEPLALAIAHEWDSQKEEIMIPSMRLTGLAFTAEDNPTHETNETLVQKMMEYLENDTILYLDTNPVELAQLEKEQWLPIVDWANKHFETKIEPSYAITELAAIPDESRTRFRRHLEAMNFHSLTGFAYGVSSIKSLILVLACLQNRLTCQEAAELANLELDYQTKVYSKVEGHHDVHALELVNRLSAAVIYSQFNSNLHRVTKEKVPLCGSA</sequence>
<comment type="similarity">
    <text evidence="2">Belongs to the ATP12 family.</text>
</comment>
<evidence type="ECO:0000256" key="2">
    <source>
        <dbReference type="ARBA" id="ARBA00008231"/>
    </source>
</evidence>
<dbReference type="AlphaFoldDB" id="A0A811KUA2"/>
<gene>
    <name evidence="6" type="ORF">BOKJ2_LOCUS8309</name>
</gene>
<keyword evidence="5" id="KW-0143">Chaperone</keyword>
<evidence type="ECO:0000256" key="1">
    <source>
        <dbReference type="ARBA" id="ARBA00004173"/>
    </source>
</evidence>
<comment type="subcellular location">
    <subcellularLocation>
        <location evidence="1">Mitochondrion</location>
    </subcellularLocation>
</comment>
<dbReference type="EMBL" id="CAJFCW020000004">
    <property type="protein sequence ID" value="CAG9112364.1"/>
    <property type="molecule type" value="Genomic_DNA"/>
</dbReference>
<dbReference type="InterPro" id="IPR042272">
    <property type="entry name" value="ATP12_ATP_synth-F1-assembly_N"/>
</dbReference>
<evidence type="ECO:0000256" key="3">
    <source>
        <dbReference type="ARBA" id="ARBA00022946"/>
    </source>
</evidence>
<dbReference type="PANTHER" id="PTHR21013:SF10">
    <property type="entry name" value="ATP SYNTHASE MITOCHONDRIAL F1 COMPLEX ASSEMBLY FACTOR 2"/>
    <property type="match status" value="1"/>
</dbReference>
<dbReference type="InterPro" id="IPR011419">
    <property type="entry name" value="ATP12_ATP_synth-F1-assembly"/>
</dbReference>
<comment type="caution">
    <text evidence="6">The sequence shown here is derived from an EMBL/GenBank/DDBJ whole genome shotgun (WGS) entry which is preliminary data.</text>
</comment>
<organism evidence="6 7">
    <name type="scientific">Bursaphelenchus okinawaensis</name>
    <dbReference type="NCBI Taxonomy" id="465554"/>
    <lineage>
        <taxon>Eukaryota</taxon>
        <taxon>Metazoa</taxon>
        <taxon>Ecdysozoa</taxon>
        <taxon>Nematoda</taxon>
        <taxon>Chromadorea</taxon>
        <taxon>Rhabditida</taxon>
        <taxon>Tylenchina</taxon>
        <taxon>Tylenchomorpha</taxon>
        <taxon>Aphelenchoidea</taxon>
        <taxon>Aphelenchoididae</taxon>
        <taxon>Bursaphelenchus</taxon>
    </lineage>
</organism>
<keyword evidence="7" id="KW-1185">Reference proteome</keyword>
<evidence type="ECO:0000313" key="6">
    <source>
        <dbReference type="EMBL" id="CAD5219168.1"/>
    </source>
</evidence>
<dbReference type="EMBL" id="CAJFDH010000004">
    <property type="protein sequence ID" value="CAD5219168.1"/>
    <property type="molecule type" value="Genomic_DNA"/>
</dbReference>
<dbReference type="Proteomes" id="UP000614601">
    <property type="component" value="Unassembled WGS sequence"/>
</dbReference>
<name>A0A811KUA2_9BILA</name>
<dbReference type="Proteomes" id="UP000783686">
    <property type="component" value="Unassembled WGS sequence"/>
</dbReference>
<keyword evidence="4" id="KW-0496">Mitochondrion</keyword>
<dbReference type="PANTHER" id="PTHR21013">
    <property type="entry name" value="ATP SYNTHASE MITOCHONDRIAL F1 COMPLEX ASSEMBLY FACTOR 2/ATP12 PROTEIN, MITOCHONDRIAL PRECURSOR"/>
    <property type="match status" value="1"/>
</dbReference>
<dbReference type="Gene3D" id="1.10.3580.10">
    <property type="entry name" value="ATP12 ATPase"/>
    <property type="match status" value="1"/>
</dbReference>
<accession>A0A811KUA2</accession>
<dbReference type="InterPro" id="IPR023335">
    <property type="entry name" value="ATP12_ortho_dom_sf"/>
</dbReference>
<evidence type="ECO:0008006" key="8">
    <source>
        <dbReference type="Google" id="ProtNLM"/>
    </source>
</evidence>
<dbReference type="Pfam" id="PF07542">
    <property type="entry name" value="ATP12"/>
    <property type="match status" value="1"/>
</dbReference>
<dbReference type="SUPFAM" id="SSF160909">
    <property type="entry name" value="ATP12-like"/>
    <property type="match status" value="1"/>
</dbReference>
<proteinExistence type="inferred from homology"/>
<evidence type="ECO:0000313" key="7">
    <source>
        <dbReference type="Proteomes" id="UP000614601"/>
    </source>
</evidence>
<dbReference type="GO" id="GO:0005739">
    <property type="term" value="C:mitochondrion"/>
    <property type="evidence" value="ECO:0007669"/>
    <property type="project" value="UniProtKB-SubCell"/>
</dbReference>
<dbReference type="OrthoDB" id="5673at2759"/>